<organism evidence="2 3">
    <name type="scientific">Amycolatopsis endophytica</name>
    <dbReference type="NCBI Taxonomy" id="860233"/>
    <lineage>
        <taxon>Bacteria</taxon>
        <taxon>Bacillati</taxon>
        <taxon>Actinomycetota</taxon>
        <taxon>Actinomycetes</taxon>
        <taxon>Pseudonocardiales</taxon>
        <taxon>Pseudonocardiaceae</taxon>
        <taxon>Amycolatopsis</taxon>
    </lineage>
</organism>
<gene>
    <name evidence="2" type="ORF">HNR02_005017</name>
</gene>
<comment type="caution">
    <text evidence="2">The sequence shown here is derived from an EMBL/GenBank/DDBJ whole genome shotgun (WGS) entry which is preliminary data.</text>
</comment>
<evidence type="ECO:0000313" key="2">
    <source>
        <dbReference type="EMBL" id="NYI91694.1"/>
    </source>
</evidence>
<sequence>MFGEMAVEGEGSAAMDPGLEDRIVLVSGGGAASARASGLPTGLGGFPSGPRPADGALSPAPADRATDGVARRRCVAGRGGGRSRAEAAKDRLTAAPHPCQYQEP</sequence>
<protein>
    <submittedName>
        <fullName evidence="2">Uncharacterized protein</fullName>
    </submittedName>
</protein>
<accession>A0A853BA97</accession>
<reference evidence="2 3" key="1">
    <citation type="submission" date="2020-07" db="EMBL/GenBank/DDBJ databases">
        <title>Sequencing the genomes of 1000 actinobacteria strains.</title>
        <authorList>
            <person name="Klenk H.-P."/>
        </authorList>
    </citation>
    <scope>NUCLEOTIDE SEQUENCE [LARGE SCALE GENOMIC DNA]</scope>
    <source>
        <strain evidence="2 3">DSM 104006</strain>
    </source>
</reference>
<feature type="region of interest" description="Disordered" evidence="1">
    <location>
        <begin position="29"/>
        <end position="104"/>
    </location>
</feature>
<keyword evidence="3" id="KW-1185">Reference proteome</keyword>
<feature type="compositionally biased region" description="Basic and acidic residues" evidence="1">
    <location>
        <begin position="83"/>
        <end position="92"/>
    </location>
</feature>
<proteinExistence type="predicted"/>
<dbReference type="EMBL" id="JACCFK010000001">
    <property type="protein sequence ID" value="NYI91694.1"/>
    <property type="molecule type" value="Genomic_DNA"/>
</dbReference>
<evidence type="ECO:0000256" key="1">
    <source>
        <dbReference type="SAM" id="MobiDB-lite"/>
    </source>
</evidence>
<dbReference type="Proteomes" id="UP000549616">
    <property type="component" value="Unassembled WGS sequence"/>
</dbReference>
<name>A0A853BA97_9PSEU</name>
<dbReference type="AlphaFoldDB" id="A0A853BA97"/>
<evidence type="ECO:0000313" key="3">
    <source>
        <dbReference type="Proteomes" id="UP000549616"/>
    </source>
</evidence>